<name>A0A9P0BDA0_BRAAE</name>
<protein>
    <submittedName>
        <fullName evidence="1">Uncharacterized protein</fullName>
    </submittedName>
</protein>
<organism evidence="1 2">
    <name type="scientific">Brassicogethes aeneus</name>
    <name type="common">Rape pollen beetle</name>
    <name type="synonym">Meligethes aeneus</name>
    <dbReference type="NCBI Taxonomy" id="1431903"/>
    <lineage>
        <taxon>Eukaryota</taxon>
        <taxon>Metazoa</taxon>
        <taxon>Ecdysozoa</taxon>
        <taxon>Arthropoda</taxon>
        <taxon>Hexapoda</taxon>
        <taxon>Insecta</taxon>
        <taxon>Pterygota</taxon>
        <taxon>Neoptera</taxon>
        <taxon>Endopterygota</taxon>
        <taxon>Coleoptera</taxon>
        <taxon>Polyphaga</taxon>
        <taxon>Cucujiformia</taxon>
        <taxon>Nitidulidae</taxon>
        <taxon>Meligethinae</taxon>
        <taxon>Brassicogethes</taxon>
    </lineage>
</organism>
<proteinExistence type="predicted"/>
<dbReference type="Proteomes" id="UP001154078">
    <property type="component" value="Chromosome 7"/>
</dbReference>
<keyword evidence="2" id="KW-1185">Reference proteome</keyword>
<dbReference type="EMBL" id="OV121138">
    <property type="protein sequence ID" value="CAH0560609.1"/>
    <property type="molecule type" value="Genomic_DNA"/>
</dbReference>
<evidence type="ECO:0000313" key="2">
    <source>
        <dbReference type="Proteomes" id="UP001154078"/>
    </source>
</evidence>
<sequence length="146" mass="16943">MQTIRSSPDEVNNLIEASKKFSASLHVNENEDFRRHHRRKVIPKRLDQQNENAALMDTNEFNRHELFQVLDVLISFLEKKLSVLKIIQPLIDIFSFPLSKTAIMNYKNIEAAVLLYHSNKPDPGSLQGELEVFFDICIEKKAAFME</sequence>
<dbReference type="AlphaFoldDB" id="A0A9P0BDA0"/>
<reference evidence="1" key="1">
    <citation type="submission" date="2021-12" db="EMBL/GenBank/DDBJ databases">
        <authorList>
            <person name="King R."/>
        </authorList>
    </citation>
    <scope>NUCLEOTIDE SEQUENCE</scope>
</reference>
<evidence type="ECO:0000313" key="1">
    <source>
        <dbReference type="EMBL" id="CAH0560609.1"/>
    </source>
</evidence>
<dbReference type="OrthoDB" id="6740165at2759"/>
<accession>A0A9P0BDA0</accession>
<gene>
    <name evidence="1" type="ORF">MELIAE_LOCUS10339</name>
</gene>